<evidence type="ECO:0000256" key="4">
    <source>
        <dbReference type="SAM" id="MobiDB-lite"/>
    </source>
</evidence>
<reference evidence="6 7" key="1">
    <citation type="submission" date="2019-03" db="EMBL/GenBank/DDBJ databases">
        <title>Draft genome sequences of novel Actinobacteria.</title>
        <authorList>
            <person name="Sahin N."/>
            <person name="Ay H."/>
            <person name="Saygin H."/>
        </authorList>
    </citation>
    <scope>NUCLEOTIDE SEQUENCE [LARGE SCALE GENOMIC DNA]</scope>
    <source>
        <strain evidence="6 7">KC712</strain>
    </source>
</reference>
<dbReference type="Gene3D" id="1.10.10.10">
    <property type="entry name" value="Winged helix-like DNA-binding domain superfamily/Winged helix DNA-binding domain"/>
    <property type="match status" value="1"/>
</dbReference>
<keyword evidence="3" id="KW-0804">Transcription</keyword>
<evidence type="ECO:0000313" key="7">
    <source>
        <dbReference type="Proteomes" id="UP000294543"/>
    </source>
</evidence>
<dbReference type="GO" id="GO:0003677">
    <property type="term" value="F:DNA binding"/>
    <property type="evidence" value="ECO:0007669"/>
    <property type="project" value="UniProtKB-KW"/>
</dbReference>
<dbReference type="InterPro" id="IPR036390">
    <property type="entry name" value="WH_DNA-bd_sf"/>
</dbReference>
<dbReference type="OrthoDB" id="8680240at2"/>
<dbReference type="InterPro" id="IPR000524">
    <property type="entry name" value="Tscrpt_reg_HTH_GntR"/>
</dbReference>
<organism evidence="6 7">
    <name type="scientific">Nonomuraea diastatica</name>
    <dbReference type="NCBI Taxonomy" id="1848329"/>
    <lineage>
        <taxon>Bacteria</taxon>
        <taxon>Bacillati</taxon>
        <taxon>Actinomycetota</taxon>
        <taxon>Actinomycetes</taxon>
        <taxon>Streptosporangiales</taxon>
        <taxon>Streptosporangiaceae</taxon>
        <taxon>Nonomuraea</taxon>
    </lineage>
</organism>
<evidence type="ECO:0000256" key="2">
    <source>
        <dbReference type="ARBA" id="ARBA00023125"/>
    </source>
</evidence>
<gene>
    <name evidence="6" type="ORF">E1294_42160</name>
</gene>
<dbReference type="AlphaFoldDB" id="A0A4R4W7Y7"/>
<dbReference type="PRINTS" id="PR00035">
    <property type="entry name" value="HTHGNTR"/>
</dbReference>
<protein>
    <submittedName>
        <fullName evidence="6">GntR family transcriptional regulator</fullName>
    </submittedName>
</protein>
<evidence type="ECO:0000256" key="3">
    <source>
        <dbReference type="ARBA" id="ARBA00023163"/>
    </source>
</evidence>
<dbReference type="SUPFAM" id="SSF48008">
    <property type="entry name" value="GntR ligand-binding domain-like"/>
    <property type="match status" value="1"/>
</dbReference>
<sequence length="312" mass="32703">MGEYPIAMSAGNEISEPPPATPFTAPARKPAPARTSSCDVSSMVVLPAPSPHGRQRIHCMQCMSRVFDDGLHAMYTRRMAVSSDSQPGSAHAVYVALRHRFAEGRYAPGQRLTEATVAADLGVSRTPVREAIGRLLAEGLVVPAARGVAVAALTAAEAEHLFVLRATLEALAAELAATRQARGQLAPADIDALDQAVDAVEAAVQTHDAHASAQANLALHRAIGAAAGNPFLEDTLHRVWDRIAVTTVANLDDPHWAGAITEQHRAIVAGIRAGDPAAAGRAAKAHIEAAGRAYKRAPENEPRAGAAKQPTR</sequence>
<dbReference type="SMART" id="SM00895">
    <property type="entry name" value="FCD"/>
    <property type="match status" value="1"/>
</dbReference>
<dbReference type="InterPro" id="IPR008920">
    <property type="entry name" value="TF_FadR/GntR_C"/>
</dbReference>
<feature type="domain" description="HTH gntR-type" evidence="5">
    <location>
        <begin position="87"/>
        <end position="153"/>
    </location>
</feature>
<keyword evidence="1" id="KW-0805">Transcription regulation</keyword>
<keyword evidence="2" id="KW-0238">DNA-binding</keyword>
<dbReference type="Proteomes" id="UP000294543">
    <property type="component" value="Unassembled WGS sequence"/>
</dbReference>
<dbReference type="SUPFAM" id="SSF46785">
    <property type="entry name" value="Winged helix' DNA-binding domain"/>
    <property type="match status" value="1"/>
</dbReference>
<proteinExistence type="predicted"/>
<comment type="caution">
    <text evidence="6">The sequence shown here is derived from an EMBL/GenBank/DDBJ whole genome shotgun (WGS) entry which is preliminary data.</text>
</comment>
<dbReference type="GO" id="GO:0003700">
    <property type="term" value="F:DNA-binding transcription factor activity"/>
    <property type="evidence" value="ECO:0007669"/>
    <property type="project" value="InterPro"/>
</dbReference>
<dbReference type="PROSITE" id="PS50949">
    <property type="entry name" value="HTH_GNTR"/>
    <property type="match status" value="1"/>
</dbReference>
<dbReference type="CDD" id="cd07377">
    <property type="entry name" value="WHTH_GntR"/>
    <property type="match status" value="1"/>
</dbReference>
<keyword evidence="7" id="KW-1185">Reference proteome</keyword>
<dbReference type="SMART" id="SM00345">
    <property type="entry name" value="HTH_GNTR"/>
    <property type="match status" value="1"/>
</dbReference>
<feature type="compositionally biased region" description="Low complexity" evidence="4">
    <location>
        <begin position="22"/>
        <end position="35"/>
    </location>
</feature>
<feature type="region of interest" description="Disordered" evidence="4">
    <location>
        <begin position="292"/>
        <end position="312"/>
    </location>
</feature>
<dbReference type="InterPro" id="IPR036388">
    <property type="entry name" value="WH-like_DNA-bd_sf"/>
</dbReference>
<dbReference type="PANTHER" id="PTHR43537">
    <property type="entry name" value="TRANSCRIPTIONAL REGULATOR, GNTR FAMILY"/>
    <property type="match status" value="1"/>
</dbReference>
<evidence type="ECO:0000313" key="6">
    <source>
        <dbReference type="EMBL" id="TDD13137.1"/>
    </source>
</evidence>
<dbReference type="Gene3D" id="1.20.120.530">
    <property type="entry name" value="GntR ligand-binding domain-like"/>
    <property type="match status" value="1"/>
</dbReference>
<feature type="region of interest" description="Disordered" evidence="4">
    <location>
        <begin position="1"/>
        <end position="36"/>
    </location>
</feature>
<evidence type="ECO:0000259" key="5">
    <source>
        <dbReference type="PROSITE" id="PS50949"/>
    </source>
</evidence>
<evidence type="ECO:0000256" key="1">
    <source>
        <dbReference type="ARBA" id="ARBA00023015"/>
    </source>
</evidence>
<dbReference type="EMBL" id="SMKP01000185">
    <property type="protein sequence ID" value="TDD13137.1"/>
    <property type="molecule type" value="Genomic_DNA"/>
</dbReference>
<dbReference type="Pfam" id="PF07729">
    <property type="entry name" value="FCD"/>
    <property type="match status" value="1"/>
</dbReference>
<name>A0A4R4W7Y7_9ACTN</name>
<dbReference type="PANTHER" id="PTHR43537:SF24">
    <property type="entry name" value="GLUCONATE OPERON TRANSCRIPTIONAL REPRESSOR"/>
    <property type="match status" value="1"/>
</dbReference>
<dbReference type="InterPro" id="IPR011711">
    <property type="entry name" value="GntR_C"/>
</dbReference>
<dbReference type="Pfam" id="PF00392">
    <property type="entry name" value="GntR"/>
    <property type="match status" value="1"/>
</dbReference>
<accession>A0A4R4W7Y7</accession>